<feature type="transmembrane region" description="Helical" evidence="6">
    <location>
        <begin position="834"/>
        <end position="853"/>
    </location>
</feature>
<keyword evidence="4 6" id="KW-1133">Transmembrane helix</keyword>
<name>A0ABU7KWR2_9ACTN</name>
<evidence type="ECO:0000256" key="2">
    <source>
        <dbReference type="ARBA" id="ARBA00022475"/>
    </source>
</evidence>
<dbReference type="EMBL" id="JAUUCC010000073">
    <property type="protein sequence ID" value="MEE2053512.1"/>
    <property type="molecule type" value="Genomic_DNA"/>
</dbReference>
<feature type="domain" description="ABC3 transporter permease C-terminal" evidence="7">
    <location>
        <begin position="287"/>
        <end position="405"/>
    </location>
</feature>
<evidence type="ECO:0000256" key="1">
    <source>
        <dbReference type="ARBA" id="ARBA00004651"/>
    </source>
</evidence>
<dbReference type="Proteomes" id="UP001348641">
    <property type="component" value="Unassembled WGS sequence"/>
</dbReference>
<protein>
    <submittedName>
        <fullName evidence="8">ABC transporter permease</fullName>
    </submittedName>
</protein>
<feature type="transmembrane region" description="Helical" evidence="6">
    <location>
        <begin position="373"/>
        <end position="395"/>
    </location>
</feature>
<feature type="transmembrane region" description="Helical" evidence="6">
    <location>
        <begin position="280"/>
        <end position="309"/>
    </location>
</feature>
<feature type="domain" description="ABC3 transporter permease C-terminal" evidence="7">
    <location>
        <begin position="747"/>
        <end position="859"/>
    </location>
</feature>
<reference evidence="8 9" key="1">
    <citation type="submission" date="2023-07" db="EMBL/GenBank/DDBJ databases">
        <authorList>
            <person name="Girao M."/>
            <person name="Carvalho M.F."/>
        </authorList>
    </citation>
    <scope>NUCLEOTIDE SEQUENCE [LARGE SCALE GENOMIC DNA]</scope>
    <source>
        <strain evidence="8 9">66/93</strain>
    </source>
</reference>
<gene>
    <name evidence="8" type="ORF">Q8A49_23705</name>
</gene>
<feature type="transmembrane region" description="Helical" evidence="6">
    <location>
        <begin position="330"/>
        <end position="353"/>
    </location>
</feature>
<keyword evidence="3 6" id="KW-0812">Transmembrane</keyword>
<feature type="transmembrane region" description="Helical" evidence="6">
    <location>
        <begin position="741"/>
        <end position="760"/>
    </location>
</feature>
<proteinExistence type="predicted"/>
<dbReference type="PANTHER" id="PTHR30287">
    <property type="entry name" value="MEMBRANE COMPONENT OF PREDICTED ABC SUPERFAMILY METABOLITE UPTAKE TRANSPORTER"/>
    <property type="match status" value="1"/>
</dbReference>
<dbReference type="InterPro" id="IPR038766">
    <property type="entry name" value="Membrane_comp_ABC_pdt"/>
</dbReference>
<evidence type="ECO:0000256" key="4">
    <source>
        <dbReference type="ARBA" id="ARBA00022989"/>
    </source>
</evidence>
<dbReference type="Pfam" id="PF02687">
    <property type="entry name" value="FtsX"/>
    <property type="match status" value="2"/>
</dbReference>
<feature type="transmembrane region" description="Helical" evidence="6">
    <location>
        <begin position="507"/>
        <end position="527"/>
    </location>
</feature>
<evidence type="ECO:0000313" key="9">
    <source>
        <dbReference type="Proteomes" id="UP001348641"/>
    </source>
</evidence>
<evidence type="ECO:0000259" key="7">
    <source>
        <dbReference type="Pfam" id="PF02687"/>
    </source>
</evidence>
<evidence type="ECO:0000256" key="3">
    <source>
        <dbReference type="ARBA" id="ARBA00022692"/>
    </source>
</evidence>
<evidence type="ECO:0000256" key="6">
    <source>
        <dbReference type="SAM" id="Phobius"/>
    </source>
</evidence>
<feature type="transmembrane region" description="Helical" evidence="6">
    <location>
        <begin position="798"/>
        <end position="822"/>
    </location>
</feature>
<feature type="transmembrane region" description="Helical" evidence="6">
    <location>
        <begin position="31"/>
        <end position="52"/>
    </location>
</feature>
<dbReference type="PANTHER" id="PTHR30287:SF1">
    <property type="entry name" value="INNER MEMBRANE PROTEIN"/>
    <property type="match status" value="1"/>
</dbReference>
<organism evidence="8 9">
    <name type="scientific">Nocardiopsis tropica</name>
    <dbReference type="NCBI Taxonomy" id="109330"/>
    <lineage>
        <taxon>Bacteria</taxon>
        <taxon>Bacillati</taxon>
        <taxon>Actinomycetota</taxon>
        <taxon>Actinomycetes</taxon>
        <taxon>Streptosporangiales</taxon>
        <taxon>Nocardiopsidaceae</taxon>
        <taxon>Nocardiopsis</taxon>
    </lineage>
</organism>
<sequence>MTGTPDVRPAPGRGGDGPLALKLARGRAASLAAVAVAALGGSALITVGGVVADTGVRSVLPAGRLAGADVVVTAPQSVEVPEDLDIALPERAPVPGTVVDALAELPEVGLAVGDVGFQAAVLGEDGPVAGADPRAAGHGWSSASLAGGGVLTGEPPSAPDEVVLDRASAGASGAEVGGEVRLVAGGRVAAYRLTGVLDTPAPLILVDDSTAADLAGRSEGPREGTVDLVGLHAAEGVTDAELRSAVEASAVFGEHGLVALGGDRRGDAESPGAAAARPELVAIAASLSGTVLIVTGFTVAGALSVSVAAQRRDLALLRAVGATPRQIRRLVAFPNLIATALALPFGVAAGYLLGDGALRGLAALGMTPAGLPAVLGPAPGPAAAVLTLLAVWAACAGAVRRTARAAPVDALAESVAEPRAPGRARTWAGTVLLVLSVAASAPALVLDATEAVAGAAVASLVAAVGLALAGPALVRRVSGFAVRLLPARVSPLTWLAVQNLHGHSVRVAGAASALAMTVAFTLGQTYAQTSLSAAGDAQRAAGEKADLVVTAPGLGGVPAGLAEEVRRSPAVEEAVAVTPTAVVGAGGFALPGEEPGTTHMEAAAQVVGPGAQRVLDLDVVEGDLGRLSGRTVAVSASAARHFGTGLGETFAFRTGDGARVDAEVVAVYRRDLGYGSVTLPSDLARGHVTGDADARLLVLAAPGQEDEARRVLEAAAEDHPGAEVAEAGAAEEGARGPDAAAVLNLVVLLALVGYMVLSVANRLAAQTLQRQGEVDALRAIGMTPGQTRSVLRREAAMIALGANAAGLLAVLFPLLCVGVALLGRPFPAGPLWPVPAAVLGVSAVAWLCVAVPARRLTTSPTRR</sequence>
<comment type="subcellular location">
    <subcellularLocation>
        <location evidence="1">Cell membrane</location>
        <topology evidence="1">Multi-pass membrane protein</topology>
    </subcellularLocation>
</comment>
<feature type="transmembrane region" description="Helical" evidence="6">
    <location>
        <begin position="427"/>
        <end position="445"/>
    </location>
</feature>
<evidence type="ECO:0000256" key="5">
    <source>
        <dbReference type="ARBA" id="ARBA00023136"/>
    </source>
</evidence>
<accession>A0ABU7KWR2</accession>
<feature type="transmembrane region" description="Helical" evidence="6">
    <location>
        <begin position="451"/>
        <end position="474"/>
    </location>
</feature>
<evidence type="ECO:0000313" key="8">
    <source>
        <dbReference type="EMBL" id="MEE2053512.1"/>
    </source>
</evidence>
<keyword evidence="5 6" id="KW-0472">Membrane</keyword>
<dbReference type="RefSeq" id="WP_330160457.1">
    <property type="nucleotide sequence ID" value="NZ_BAAAJA010000009.1"/>
</dbReference>
<keyword evidence="2" id="KW-1003">Cell membrane</keyword>
<dbReference type="InterPro" id="IPR003838">
    <property type="entry name" value="ABC3_permease_C"/>
</dbReference>
<comment type="caution">
    <text evidence="8">The sequence shown here is derived from an EMBL/GenBank/DDBJ whole genome shotgun (WGS) entry which is preliminary data.</text>
</comment>